<dbReference type="GO" id="GO:0008440">
    <property type="term" value="F:inositol-1,4,5-trisphosphate 3-kinase activity"/>
    <property type="evidence" value="ECO:0007669"/>
    <property type="project" value="TreeGrafter"/>
</dbReference>
<proteinExistence type="inferred from homology"/>
<dbReference type="AlphaFoldDB" id="A0A9P0QNF4"/>
<accession>A0A9P0QNF4</accession>
<dbReference type="InterPro" id="IPR005522">
    <property type="entry name" value="IPK"/>
</dbReference>
<dbReference type="GO" id="GO:0005634">
    <property type="term" value="C:nucleus"/>
    <property type="evidence" value="ECO:0007669"/>
    <property type="project" value="TreeGrafter"/>
</dbReference>
<gene>
    <name evidence="5" type="ORF">CLIB1423_05S02410</name>
</gene>
<name>A0A9P0QNF4_9ASCO</name>
<protein>
    <recommendedName>
        <fullName evidence="4">Kinase</fullName>
        <ecNumber evidence="4">2.7.-.-</ecNumber>
    </recommendedName>
</protein>
<dbReference type="Pfam" id="PF03770">
    <property type="entry name" value="IPK"/>
    <property type="match status" value="1"/>
</dbReference>
<evidence type="ECO:0000313" key="5">
    <source>
        <dbReference type="EMBL" id="CAH2351964.1"/>
    </source>
</evidence>
<keyword evidence="6" id="KW-1185">Reference proteome</keyword>
<dbReference type="EMBL" id="CAKXYY010000005">
    <property type="protein sequence ID" value="CAH2351964.1"/>
    <property type="molecule type" value="Genomic_DNA"/>
</dbReference>
<evidence type="ECO:0000256" key="1">
    <source>
        <dbReference type="ARBA" id="ARBA00007374"/>
    </source>
</evidence>
<reference evidence="5" key="1">
    <citation type="submission" date="2022-03" db="EMBL/GenBank/DDBJ databases">
        <authorList>
            <person name="Legras J.-L."/>
            <person name="Devillers H."/>
            <person name="Grondin C."/>
        </authorList>
    </citation>
    <scope>NUCLEOTIDE SEQUENCE</scope>
    <source>
        <strain evidence="5">CLIB 1423</strain>
    </source>
</reference>
<evidence type="ECO:0000256" key="2">
    <source>
        <dbReference type="ARBA" id="ARBA00022679"/>
    </source>
</evidence>
<sequence length="387" mass="43285">MQRSFVPSTHQAAGHVGCLVSPDNGTVFAKLTNQQEIDFYTETQILDDDENVDNSPLGSHLGDWMPVYMGTLTQGEIMSSSLPDTSGLKQPLLPTLDQEVLPSPLAAPLPIPANADPNKKYIVLQNVYYGFSKPSILDIKLGKILYDDNAEPEKKTRLQKVADSTTSGSLGFRICGMKLYHSSIDHPSSLIDVPPIFSDISKTIKVVPEPATQSVYLEFNKFFGRSLNAENVKQGLLLFFKSTQLPMSFSAKLIEKFLVRLQAVYNCLLESKSRMIATSLLFVYENDVTKWERVVQDIDQYDEVDPLLRDDFFADSESDDEDEYSAPLSSLSLIDFAHSKYVEDVKTQSYDENVIEGILNLIGIFEELVEDLKNDGNLESKKADLKK</sequence>
<dbReference type="PANTHER" id="PTHR12400:SF103">
    <property type="entry name" value="INOSITOL POLYPHOSPHATE MULTIKINASE"/>
    <property type="match status" value="1"/>
</dbReference>
<dbReference type="GO" id="GO:0005737">
    <property type="term" value="C:cytoplasm"/>
    <property type="evidence" value="ECO:0007669"/>
    <property type="project" value="TreeGrafter"/>
</dbReference>
<evidence type="ECO:0000256" key="4">
    <source>
        <dbReference type="RuleBase" id="RU363090"/>
    </source>
</evidence>
<dbReference type="Proteomes" id="UP000837801">
    <property type="component" value="Unassembled WGS sequence"/>
</dbReference>
<dbReference type="GO" id="GO:0000824">
    <property type="term" value="F:inositol-1,4,5,6-tetrakisphosphate 3-kinase activity"/>
    <property type="evidence" value="ECO:0007669"/>
    <property type="project" value="TreeGrafter"/>
</dbReference>
<comment type="caution">
    <text evidence="5">The sequence shown here is derived from an EMBL/GenBank/DDBJ whole genome shotgun (WGS) entry which is preliminary data.</text>
</comment>
<dbReference type="PANTHER" id="PTHR12400">
    <property type="entry name" value="INOSITOL POLYPHOSPHATE KINASE"/>
    <property type="match status" value="1"/>
</dbReference>
<comment type="similarity">
    <text evidence="1 4">Belongs to the inositol phosphokinase (IPK) family.</text>
</comment>
<dbReference type="GO" id="GO:0046854">
    <property type="term" value="P:phosphatidylinositol phosphate biosynthetic process"/>
    <property type="evidence" value="ECO:0007669"/>
    <property type="project" value="TreeGrafter"/>
</dbReference>
<dbReference type="Gene3D" id="3.30.470.160">
    <property type="entry name" value="Inositol polyphosphate kinase"/>
    <property type="match status" value="1"/>
</dbReference>
<dbReference type="GO" id="GO:0032958">
    <property type="term" value="P:inositol phosphate biosynthetic process"/>
    <property type="evidence" value="ECO:0007669"/>
    <property type="project" value="InterPro"/>
</dbReference>
<dbReference type="SUPFAM" id="SSF56104">
    <property type="entry name" value="SAICAR synthase-like"/>
    <property type="match status" value="1"/>
</dbReference>
<keyword evidence="2 4" id="KW-0808">Transferase</keyword>
<evidence type="ECO:0000256" key="3">
    <source>
        <dbReference type="ARBA" id="ARBA00022777"/>
    </source>
</evidence>
<organism evidence="5 6">
    <name type="scientific">[Candida] railenensis</name>
    <dbReference type="NCBI Taxonomy" id="45579"/>
    <lineage>
        <taxon>Eukaryota</taxon>
        <taxon>Fungi</taxon>
        <taxon>Dikarya</taxon>
        <taxon>Ascomycota</taxon>
        <taxon>Saccharomycotina</taxon>
        <taxon>Pichiomycetes</taxon>
        <taxon>Debaryomycetaceae</taxon>
        <taxon>Kurtzmaniella</taxon>
    </lineage>
</organism>
<keyword evidence="3 4" id="KW-0418">Kinase</keyword>
<dbReference type="OrthoDB" id="338650at2759"/>
<dbReference type="InterPro" id="IPR038286">
    <property type="entry name" value="IPK_sf"/>
</dbReference>
<dbReference type="EC" id="2.7.-.-" evidence="4"/>
<evidence type="ECO:0000313" key="6">
    <source>
        <dbReference type="Proteomes" id="UP000837801"/>
    </source>
</evidence>